<dbReference type="OrthoDB" id="16692at2759"/>
<dbReference type="PROSITE" id="PS00383">
    <property type="entry name" value="TYR_PHOSPHATASE_1"/>
    <property type="match status" value="1"/>
</dbReference>
<feature type="domain" description="Tyrosine specific protein phosphatases" evidence="9">
    <location>
        <begin position="97"/>
        <end position="153"/>
    </location>
</feature>
<evidence type="ECO:0000256" key="4">
    <source>
        <dbReference type="ARBA" id="ARBA00022490"/>
    </source>
</evidence>
<dbReference type="Gene3D" id="2.60.40.1110">
    <property type="match status" value="1"/>
</dbReference>
<dbReference type="GO" id="GO:0005829">
    <property type="term" value="C:cytosol"/>
    <property type="evidence" value="ECO:0007669"/>
    <property type="project" value="TreeGrafter"/>
</dbReference>
<dbReference type="InterPro" id="IPR029023">
    <property type="entry name" value="Tensin_phosphatase"/>
</dbReference>
<reference evidence="12 13" key="1">
    <citation type="journal article" date="2014" name="Genome Biol. Evol.">
        <title>The secreted proteins of Achlya hypogyna and Thraustotheca clavata identify the ancestral oomycete secretome and reveal gene acquisitions by horizontal gene transfer.</title>
        <authorList>
            <person name="Misner I."/>
            <person name="Blouin N."/>
            <person name="Leonard G."/>
            <person name="Richards T.A."/>
            <person name="Lane C.E."/>
        </authorList>
    </citation>
    <scope>NUCLEOTIDE SEQUENCE [LARGE SCALE GENOMIC DNA]</scope>
    <source>
        <strain evidence="12 13">ATCC 48635</strain>
    </source>
</reference>
<gene>
    <name evidence="12" type="ORF">ACHHYP_16660</name>
</gene>
<name>A0A1V9Y6A1_ACHHY</name>
<dbReference type="SUPFAM" id="SSF50729">
    <property type="entry name" value="PH domain-like"/>
    <property type="match status" value="1"/>
</dbReference>
<keyword evidence="5" id="KW-0378">Hydrolase</keyword>
<evidence type="ECO:0000259" key="11">
    <source>
        <dbReference type="PROSITE" id="PS51182"/>
    </source>
</evidence>
<dbReference type="STRING" id="1202772.A0A1V9Y6A1"/>
<dbReference type="SUPFAM" id="SSF49562">
    <property type="entry name" value="C2 domain (Calcium/lipid-binding domain, CaLB)"/>
    <property type="match status" value="1"/>
</dbReference>
<keyword evidence="4" id="KW-0963">Cytoplasm</keyword>
<dbReference type="CDD" id="cd14497">
    <property type="entry name" value="PTP_PTEN-like"/>
    <property type="match status" value="1"/>
</dbReference>
<evidence type="ECO:0000313" key="12">
    <source>
        <dbReference type="EMBL" id="OQR81208.1"/>
    </source>
</evidence>
<dbReference type="SMART" id="SM00233">
    <property type="entry name" value="PH"/>
    <property type="match status" value="1"/>
</dbReference>
<dbReference type="EMBL" id="JNBR01002827">
    <property type="protein sequence ID" value="OQR81208.1"/>
    <property type="molecule type" value="Genomic_DNA"/>
</dbReference>
<organism evidence="12 13">
    <name type="scientific">Achlya hypogyna</name>
    <name type="common">Oomycete</name>
    <name type="synonym">Protoachlya hypogyna</name>
    <dbReference type="NCBI Taxonomy" id="1202772"/>
    <lineage>
        <taxon>Eukaryota</taxon>
        <taxon>Sar</taxon>
        <taxon>Stramenopiles</taxon>
        <taxon>Oomycota</taxon>
        <taxon>Saprolegniomycetes</taxon>
        <taxon>Saprolegniales</taxon>
        <taxon>Achlyaceae</taxon>
        <taxon>Achlya</taxon>
    </lineage>
</organism>
<comment type="caution">
    <text evidence="12">The sequence shown here is derived from an EMBL/GenBank/DDBJ whole genome shotgun (WGS) entry which is preliminary data.</text>
</comment>
<dbReference type="InterPro" id="IPR029021">
    <property type="entry name" value="Prot-tyrosine_phosphatase-like"/>
</dbReference>
<dbReference type="Pfam" id="PF10409">
    <property type="entry name" value="PTEN_C2"/>
    <property type="match status" value="1"/>
</dbReference>
<dbReference type="InterPro" id="IPR011993">
    <property type="entry name" value="PH-like_dom_sf"/>
</dbReference>
<dbReference type="PROSITE" id="PS50003">
    <property type="entry name" value="PH_DOMAIN"/>
    <property type="match status" value="1"/>
</dbReference>
<dbReference type="InterPro" id="IPR000387">
    <property type="entry name" value="Tyr_Pase_dom"/>
</dbReference>
<evidence type="ECO:0000256" key="6">
    <source>
        <dbReference type="ARBA" id="ARBA00023273"/>
    </source>
</evidence>
<evidence type="ECO:0000259" key="9">
    <source>
        <dbReference type="PROSITE" id="PS50056"/>
    </source>
</evidence>
<dbReference type="InterPro" id="IPR016130">
    <property type="entry name" value="Tyr_Pase_AS"/>
</dbReference>
<dbReference type="Proteomes" id="UP000243579">
    <property type="component" value="Unassembled WGS sequence"/>
</dbReference>
<dbReference type="Gene3D" id="2.30.29.30">
    <property type="entry name" value="Pleckstrin-homology domain (PH domain)/Phosphotyrosine-binding domain (PTB)"/>
    <property type="match status" value="1"/>
</dbReference>
<dbReference type="InterPro" id="IPR035892">
    <property type="entry name" value="C2_domain_sf"/>
</dbReference>
<accession>A0A1V9Y6A1</accession>
<dbReference type="PANTHER" id="PTHR12305:SF60">
    <property type="entry name" value="PHOSPHATIDYLINOSITOL 3,4,5-TRISPHOSPHATE 3-PHOSPHATASE TPTE2-RELATED"/>
    <property type="match status" value="1"/>
</dbReference>
<sequence>MKVLRNAISGSRNRYTEEGYDLDLTYIHDRVLAMGYPATGMEKTYRNDVADVSAFLNKKHRDKYMIYNLSERHYDSARFLNRVEECGFPDHHPPPLQVLLDIINRMAAWYMADPDNVVVVHCMAGKGRTGVVITCFLIAIGYFEREYGLTVYNQSEDALADYVRTVNGIFWKRRGQGVRYPSQTRYIYYFIKVLAELHAPPAHFHYRLPSLPPASRLYLRQIVMTGVPNFDNGGCTPFMHVLPAPSEHVKTPILYNSAWDSGAFSSYSSDPATRISFKTDCFVQGDILIRIFHASGRAILGKKESQMCHVTLHTDFLRHSLLTNMKSSIILRKADIDDADGNKRFPDAFTLEMSFDTDVAEEPERPALPLVKPLPTKRGWLVKQGGFVQNWKRRWFVLKDGRLTYYKSEEKLQPLGTVALEGAAIGVCDIRDGKVPRSGFYFKIDPPACAQKKRVYFFGAASLAELDDWLRDLKEHSMCVPPLLMYRSSSSDVRPRSLPIGNQFDDHILGHKMSQSFMNCPSSAPLEKQRSGHRSSLPTRPTSKRFDDYVDDDLRGSLPSNLDNFYHYVYSTDQLITAKELQRHLKRTNELDGFRDLPRADAMQFLVMLVAERYPNLLEAIEDDGDNLIDMIADRRDF</sequence>
<dbReference type="GO" id="GO:0016314">
    <property type="term" value="F:phosphatidylinositol-3,4,5-trisphosphate 3-phosphatase activity"/>
    <property type="evidence" value="ECO:0007669"/>
    <property type="project" value="TreeGrafter"/>
</dbReference>
<evidence type="ECO:0000256" key="3">
    <source>
        <dbReference type="ARBA" id="ARBA00007881"/>
    </source>
</evidence>
<dbReference type="Pfam" id="PF22784">
    <property type="entry name" value="PTP-SAK"/>
    <property type="match status" value="1"/>
</dbReference>
<dbReference type="SMART" id="SM01326">
    <property type="entry name" value="PTEN_C2"/>
    <property type="match status" value="1"/>
</dbReference>
<comment type="similarity">
    <text evidence="3">Belongs to the PTEN phosphatase protein family.</text>
</comment>
<keyword evidence="13" id="KW-1185">Reference proteome</keyword>
<evidence type="ECO:0000259" key="10">
    <source>
        <dbReference type="PROSITE" id="PS51181"/>
    </source>
</evidence>
<evidence type="ECO:0000256" key="1">
    <source>
        <dbReference type="ARBA" id="ARBA00004316"/>
    </source>
</evidence>
<protein>
    <submittedName>
        <fullName evidence="12">Phosphatidylinositol-3,4,5-trisphosphate 3-phosphatase</fullName>
    </submittedName>
</protein>
<comment type="subcellular location">
    <subcellularLocation>
        <location evidence="1">Cell projection</location>
    </subcellularLocation>
    <subcellularLocation>
        <location evidence="2">Cytoplasm</location>
    </subcellularLocation>
</comment>
<dbReference type="SUPFAM" id="SSF52799">
    <property type="entry name" value="(Phosphotyrosine protein) phosphatases II"/>
    <property type="match status" value="1"/>
</dbReference>
<dbReference type="AlphaFoldDB" id="A0A1V9Y6A1"/>
<dbReference type="InterPro" id="IPR051281">
    <property type="entry name" value="Dual-spec_lipid-protein_phosph"/>
</dbReference>
<dbReference type="PROSITE" id="PS51181">
    <property type="entry name" value="PPASE_TENSIN"/>
    <property type="match status" value="1"/>
</dbReference>
<evidence type="ECO:0000259" key="8">
    <source>
        <dbReference type="PROSITE" id="PS50003"/>
    </source>
</evidence>
<evidence type="ECO:0000256" key="5">
    <source>
        <dbReference type="ARBA" id="ARBA00022801"/>
    </source>
</evidence>
<feature type="region of interest" description="Disordered" evidence="7">
    <location>
        <begin position="520"/>
        <end position="544"/>
    </location>
</feature>
<feature type="domain" description="C2 tensin-type" evidence="11">
    <location>
        <begin position="214"/>
        <end position="358"/>
    </location>
</feature>
<feature type="domain" description="PH" evidence="8">
    <location>
        <begin position="374"/>
        <end position="478"/>
    </location>
</feature>
<dbReference type="InterPro" id="IPR003595">
    <property type="entry name" value="Tyr_Pase_cat"/>
</dbReference>
<evidence type="ECO:0000313" key="13">
    <source>
        <dbReference type="Proteomes" id="UP000243579"/>
    </source>
</evidence>
<dbReference type="Pfam" id="PF00169">
    <property type="entry name" value="PH"/>
    <property type="match status" value="1"/>
</dbReference>
<dbReference type="SMART" id="SM00404">
    <property type="entry name" value="PTPc_motif"/>
    <property type="match status" value="1"/>
</dbReference>
<keyword evidence="6" id="KW-0966">Cell projection</keyword>
<dbReference type="InterPro" id="IPR057023">
    <property type="entry name" value="PTP-SAK"/>
</dbReference>
<dbReference type="GO" id="GO:0042995">
    <property type="term" value="C:cell projection"/>
    <property type="evidence" value="ECO:0007669"/>
    <property type="project" value="UniProtKB-SubCell"/>
</dbReference>
<evidence type="ECO:0000256" key="2">
    <source>
        <dbReference type="ARBA" id="ARBA00004496"/>
    </source>
</evidence>
<dbReference type="PROSITE" id="PS50056">
    <property type="entry name" value="TYR_PHOSPHATASE_2"/>
    <property type="match status" value="1"/>
</dbReference>
<dbReference type="InterPro" id="IPR001849">
    <property type="entry name" value="PH_domain"/>
</dbReference>
<feature type="domain" description="Phosphatase tensin-type" evidence="10">
    <location>
        <begin position="13"/>
        <end position="197"/>
    </location>
</feature>
<dbReference type="FunFam" id="2.30.29.30:FF:000286">
    <property type="entry name" value="PH-protein kinase domain containing protein"/>
    <property type="match status" value="1"/>
</dbReference>
<dbReference type="PROSITE" id="PS51182">
    <property type="entry name" value="C2_TENSIN"/>
    <property type="match status" value="1"/>
</dbReference>
<dbReference type="PANTHER" id="PTHR12305">
    <property type="entry name" value="PHOSPHATASE WITH HOMOLOGY TO TENSIN"/>
    <property type="match status" value="1"/>
</dbReference>
<evidence type="ECO:0000256" key="7">
    <source>
        <dbReference type="SAM" id="MobiDB-lite"/>
    </source>
</evidence>
<proteinExistence type="inferred from homology"/>
<dbReference type="Gene3D" id="3.90.190.10">
    <property type="entry name" value="Protein tyrosine phosphatase superfamily"/>
    <property type="match status" value="1"/>
</dbReference>
<dbReference type="InterPro" id="IPR014020">
    <property type="entry name" value="Tensin_C2-dom"/>
</dbReference>